<dbReference type="GO" id="GO:0004553">
    <property type="term" value="F:hydrolase activity, hydrolyzing O-glycosyl compounds"/>
    <property type="evidence" value="ECO:0007669"/>
    <property type="project" value="InterPro"/>
</dbReference>
<comment type="caution">
    <text evidence="3">The sequence shown here is derived from an EMBL/GenBank/DDBJ whole genome shotgun (WGS) entry which is preliminary data.</text>
</comment>
<dbReference type="Proteomes" id="UP000006327">
    <property type="component" value="Unassembled WGS sequence"/>
</dbReference>
<dbReference type="RefSeq" id="WP_007625938.1">
    <property type="nucleotide sequence ID" value="NZ_BAEO01000070.1"/>
</dbReference>
<dbReference type="GO" id="GO:0005975">
    <property type="term" value="P:carbohydrate metabolic process"/>
    <property type="evidence" value="ECO:0007669"/>
    <property type="project" value="InterPro"/>
</dbReference>
<evidence type="ECO:0000313" key="4">
    <source>
        <dbReference type="Proteomes" id="UP000006327"/>
    </source>
</evidence>
<feature type="domain" description="Glycoside hydrolase family 2 catalytic" evidence="2">
    <location>
        <begin position="118"/>
        <end position="245"/>
    </location>
</feature>
<accession>K6XNM5</accession>
<proteinExistence type="predicted"/>
<feature type="signal peptide" evidence="1">
    <location>
        <begin position="1"/>
        <end position="26"/>
    </location>
</feature>
<dbReference type="SUPFAM" id="SSF51445">
    <property type="entry name" value="(Trans)glycosidases"/>
    <property type="match status" value="1"/>
</dbReference>
<dbReference type="Pfam" id="PF02836">
    <property type="entry name" value="Glyco_hydro_2_C"/>
    <property type="match status" value="1"/>
</dbReference>
<protein>
    <recommendedName>
        <fullName evidence="2">Glycoside hydrolase family 2 catalytic domain-containing protein</fullName>
    </recommendedName>
</protein>
<reference evidence="3 4" key="1">
    <citation type="journal article" date="2017" name="Antonie Van Leeuwenhoek">
        <title>Rhizobium rhizosphaerae sp. nov., a novel species isolated from rice rhizosphere.</title>
        <authorList>
            <person name="Zhao J.J."/>
            <person name="Zhang J."/>
            <person name="Zhang R.J."/>
            <person name="Zhang C.W."/>
            <person name="Yin H.Q."/>
            <person name="Zhang X.X."/>
        </authorList>
    </citation>
    <scope>NUCLEOTIDE SEQUENCE [LARGE SCALE GENOMIC DNA]</scope>
    <source>
        <strain evidence="3 4">BSs20135</strain>
    </source>
</reference>
<evidence type="ECO:0000259" key="2">
    <source>
        <dbReference type="Pfam" id="PF02836"/>
    </source>
</evidence>
<dbReference type="InterPro" id="IPR006103">
    <property type="entry name" value="Glyco_hydro_2_cat"/>
</dbReference>
<dbReference type="eggNOG" id="COG3250">
    <property type="taxonomic scope" value="Bacteria"/>
</dbReference>
<feature type="chain" id="PRO_5003899409" description="Glycoside hydrolase family 2 catalytic domain-containing protein" evidence="1">
    <location>
        <begin position="27"/>
        <end position="452"/>
    </location>
</feature>
<gene>
    <name evidence="3" type="ORF">GARC_5314</name>
</gene>
<keyword evidence="1" id="KW-0732">Signal</keyword>
<dbReference type="OrthoDB" id="9758603at2"/>
<keyword evidence="4" id="KW-1185">Reference proteome</keyword>
<dbReference type="AlphaFoldDB" id="K6XNM5"/>
<evidence type="ECO:0000313" key="3">
    <source>
        <dbReference type="EMBL" id="GAC22249.1"/>
    </source>
</evidence>
<evidence type="ECO:0000256" key="1">
    <source>
        <dbReference type="SAM" id="SignalP"/>
    </source>
</evidence>
<dbReference type="Gene3D" id="3.20.20.80">
    <property type="entry name" value="Glycosidases"/>
    <property type="match status" value="1"/>
</dbReference>
<dbReference type="STRING" id="493475.GARC_5314"/>
<sequence length="452" mass="50287">MKSHVFMTSRLFSSLLFLALSSPLLACNSSTQSPAVVKVVKLDNQYSLTVNGQPFNVKGVGLGYKNNETVLALKEAGGNSFRTWDLDHIEQELAIAEKLGLMMAVGIKTGKELLGFDYNDEAAVAAQFERVTAAIEKYKNHPNVLMWVINNEPNLLFDEAGELKQVNTKVYEAMGDIIDYIHKNDPNHPVTFSLAGARPNDIAQVIKYAPNIDILSVQNYGDLVGLPASIAESNLDKPYMVTEFGPMGHWELPTTEWDREIEEPSAVKAAGMAKRMQDVILDDKTGKIIGSFAFFWGQKQERTPTWYGMFNESGEQTARIDELTRMWTGQYPANRAPLSKAITINNKQAVENVRLQAGQPAVVKVQVSDPDGDLLTHEWVLMKEVETRSQGGHFEAKPAALALQILKSEVQADYVEMTFNAPNEIGEYRLFNYAYDGKNKVGNANIPFMVEN</sequence>
<dbReference type="InterPro" id="IPR017853">
    <property type="entry name" value="GH"/>
</dbReference>
<name>K6XNM5_9ALTE</name>
<organism evidence="3 4">
    <name type="scientific">Paraglaciecola arctica BSs20135</name>
    <dbReference type="NCBI Taxonomy" id="493475"/>
    <lineage>
        <taxon>Bacteria</taxon>
        <taxon>Pseudomonadati</taxon>
        <taxon>Pseudomonadota</taxon>
        <taxon>Gammaproteobacteria</taxon>
        <taxon>Alteromonadales</taxon>
        <taxon>Alteromonadaceae</taxon>
        <taxon>Paraglaciecola</taxon>
    </lineage>
</organism>
<dbReference type="EMBL" id="BAEO01000070">
    <property type="protein sequence ID" value="GAC22249.1"/>
    <property type="molecule type" value="Genomic_DNA"/>
</dbReference>